<reference evidence="1 2" key="1">
    <citation type="journal article" date="2022" name="bioRxiv">
        <title>The genome of the oomycete Peronosclerospora sorghi, a cosmopolitan pathogen of maize and sorghum, is inflated with dispersed pseudogenes.</title>
        <authorList>
            <person name="Fletcher K."/>
            <person name="Martin F."/>
            <person name="Isakeit T."/>
            <person name="Cavanaugh K."/>
            <person name="Magill C."/>
            <person name="Michelmore R."/>
        </authorList>
    </citation>
    <scope>NUCLEOTIDE SEQUENCE [LARGE SCALE GENOMIC DNA]</scope>
    <source>
        <strain evidence="1">P6</strain>
    </source>
</reference>
<organism evidence="1 2">
    <name type="scientific">Peronosclerospora sorghi</name>
    <dbReference type="NCBI Taxonomy" id="230839"/>
    <lineage>
        <taxon>Eukaryota</taxon>
        <taxon>Sar</taxon>
        <taxon>Stramenopiles</taxon>
        <taxon>Oomycota</taxon>
        <taxon>Peronosporomycetes</taxon>
        <taxon>Peronosporales</taxon>
        <taxon>Peronosporaceae</taxon>
        <taxon>Peronosclerospora</taxon>
    </lineage>
</organism>
<name>A0ACC0VHB1_9STRA</name>
<evidence type="ECO:0000313" key="1">
    <source>
        <dbReference type="EMBL" id="KAI9905873.1"/>
    </source>
</evidence>
<dbReference type="Proteomes" id="UP001163321">
    <property type="component" value="Chromosome 9"/>
</dbReference>
<keyword evidence="2" id="KW-1185">Reference proteome</keyword>
<gene>
    <name evidence="1" type="ORF">PsorP6_013550</name>
</gene>
<comment type="caution">
    <text evidence="1">The sequence shown here is derived from an EMBL/GenBank/DDBJ whole genome shotgun (WGS) entry which is preliminary data.</text>
</comment>
<evidence type="ECO:0000313" key="2">
    <source>
        <dbReference type="Proteomes" id="UP001163321"/>
    </source>
</evidence>
<sequence>MSHSVDDMLFAEDDDSYGSSSNNGEGEESDESEYTESTSAISSPLFPSPAASIDDVDPLSTAAASIDDVDRLSTAAASTLTPATFQAISIAEDEDDDDVQILTAAEAAMELAAAARRAVKARDCPRKRKRSHVEEKAEPTECTICCDACTLVGRHRLVALKCGHLFGKKCIERWISERRTCPNCSAVIKRTDIYPLFSDHVAVVDNSGLEAMTKKYEQEKSKCEALEKEMKELGMKMVKFKKKLAEATRAKTSTGTCLPAIASHATECHVPVVSTAQPSPSDDTLHAAVQKYKPLFNMPLTSARVFSIAPSCSSMCVGEKFGQNSHGILMVVVQDSRRKFQIPVHTSAVRDMCIQPMTDNVVTVSFDGKLAVTSLRHQKVMLKVALPTNRRQGWSCSYSAMDPHAIYCGFRDGRVAQYDIRKPAEGDPGIVKMFALPERQPVHSIQPFKCTEEGQRVEGLAAATFGGLSVWRNVTNLSSVVDRPVDDRFIEVTPFAHVKSDETCFSLASNQLSSEVVVSSRSSPIKHSVFDLRTIAQRQLAPKIKLTGHKAASVLTRSAMWSERNGLPVVASWSHDLERVTLWNVATHRELCEPLPTSLSAASAAVPVVDIHHVVANKDWNAGVALFGTMTSSHLYMYCSKG</sequence>
<proteinExistence type="predicted"/>
<dbReference type="EMBL" id="CM047588">
    <property type="protein sequence ID" value="KAI9905873.1"/>
    <property type="molecule type" value="Genomic_DNA"/>
</dbReference>
<protein>
    <submittedName>
        <fullName evidence="1">Uncharacterized protein</fullName>
    </submittedName>
</protein>
<accession>A0ACC0VHB1</accession>